<feature type="non-terminal residue" evidence="1">
    <location>
        <position position="105"/>
    </location>
</feature>
<gene>
    <name evidence="1" type="ORF">BJ138DRAFT_976740</name>
</gene>
<keyword evidence="2" id="KW-1185">Reference proteome</keyword>
<name>A0ACB7ZTW9_9AGAM</name>
<feature type="non-terminal residue" evidence="1">
    <location>
        <position position="1"/>
    </location>
</feature>
<accession>A0ACB7ZTW9</accession>
<comment type="caution">
    <text evidence="1">The sequence shown here is derived from an EMBL/GenBank/DDBJ whole genome shotgun (WGS) entry which is preliminary data.</text>
</comment>
<sequence length="105" mass="11765">LTVLRTLLSELPDTLPLGDTFYQFRGYVPDPEKVEMYGSREAAFNQTLEVTFAPKGRSDGLCPFLLQERGPGLVAVVDILQDILNEFPESVLLHKWITDLQKAAT</sequence>
<evidence type="ECO:0000313" key="2">
    <source>
        <dbReference type="Proteomes" id="UP000790377"/>
    </source>
</evidence>
<dbReference type="Proteomes" id="UP000790377">
    <property type="component" value="Unassembled WGS sequence"/>
</dbReference>
<organism evidence="1 2">
    <name type="scientific">Hygrophoropsis aurantiaca</name>
    <dbReference type="NCBI Taxonomy" id="72124"/>
    <lineage>
        <taxon>Eukaryota</taxon>
        <taxon>Fungi</taxon>
        <taxon>Dikarya</taxon>
        <taxon>Basidiomycota</taxon>
        <taxon>Agaricomycotina</taxon>
        <taxon>Agaricomycetes</taxon>
        <taxon>Agaricomycetidae</taxon>
        <taxon>Boletales</taxon>
        <taxon>Coniophorineae</taxon>
        <taxon>Hygrophoropsidaceae</taxon>
        <taxon>Hygrophoropsis</taxon>
    </lineage>
</organism>
<reference evidence="1" key="1">
    <citation type="journal article" date="2021" name="New Phytol.">
        <title>Evolutionary innovations through gain and loss of genes in the ectomycorrhizal Boletales.</title>
        <authorList>
            <person name="Wu G."/>
            <person name="Miyauchi S."/>
            <person name="Morin E."/>
            <person name="Kuo A."/>
            <person name="Drula E."/>
            <person name="Varga T."/>
            <person name="Kohler A."/>
            <person name="Feng B."/>
            <person name="Cao Y."/>
            <person name="Lipzen A."/>
            <person name="Daum C."/>
            <person name="Hundley H."/>
            <person name="Pangilinan J."/>
            <person name="Johnson J."/>
            <person name="Barry K."/>
            <person name="LaButti K."/>
            <person name="Ng V."/>
            <person name="Ahrendt S."/>
            <person name="Min B."/>
            <person name="Choi I.G."/>
            <person name="Park H."/>
            <person name="Plett J.M."/>
            <person name="Magnuson J."/>
            <person name="Spatafora J.W."/>
            <person name="Nagy L.G."/>
            <person name="Henrissat B."/>
            <person name="Grigoriev I.V."/>
            <person name="Yang Z.L."/>
            <person name="Xu J."/>
            <person name="Martin F.M."/>
        </authorList>
    </citation>
    <scope>NUCLEOTIDE SEQUENCE</scope>
    <source>
        <strain evidence="1">ATCC 28755</strain>
    </source>
</reference>
<dbReference type="EMBL" id="MU268590">
    <property type="protein sequence ID" value="KAH7904147.1"/>
    <property type="molecule type" value="Genomic_DNA"/>
</dbReference>
<proteinExistence type="predicted"/>
<protein>
    <submittedName>
        <fullName evidence="1">Uncharacterized protein</fullName>
    </submittedName>
</protein>
<evidence type="ECO:0000313" key="1">
    <source>
        <dbReference type="EMBL" id="KAH7904147.1"/>
    </source>
</evidence>